<dbReference type="STRING" id="69.GLE_0761"/>
<sequence>MFLACPHCGYLVALIVAKDGPARACPRCGGSLQSEAPSAQEAASAVVAVAAPVPDALVSDASTPDASIAEPALHDAADAAPAAPQPAATPAPAPVRDEISLSLRRAPSAAPVRNETANPAQTGSIAPASGEDRDDAGAGDDASDPTPPAAPHAAETQARAPAAAPPQPATDASENDAANPTDAPAAAPARALPPLTATPIAATPARSRRQHKSETTVTSARRAPSFARQQARAQAPKPRAHWSGPAAIVALTLALALQLLLAQRAELAADARWRPLVSGLCGALGCTIPPWREPSALTMLNRNVLPVPERAGALRASAGFRNDARWPQPWPTLVLSLEDVDGRRVGQRAFAPGEYRRDHRPGELIAPGQSAAVQFEVLEPAPRVVAFTFDFR</sequence>
<dbReference type="Proteomes" id="UP000061569">
    <property type="component" value="Chromosome"/>
</dbReference>
<name>A0A0S2DCB7_LYSEN</name>
<feature type="compositionally biased region" description="Low complexity" evidence="1">
    <location>
        <begin position="151"/>
        <end position="162"/>
    </location>
</feature>
<feature type="region of interest" description="Disordered" evidence="1">
    <location>
        <begin position="106"/>
        <end position="239"/>
    </location>
</feature>
<proteinExistence type="predicted"/>
<dbReference type="Pfam" id="PF11906">
    <property type="entry name" value="DUF3426"/>
    <property type="match status" value="1"/>
</dbReference>
<evidence type="ECO:0008006" key="4">
    <source>
        <dbReference type="Google" id="ProtNLM"/>
    </source>
</evidence>
<dbReference type="AlphaFoldDB" id="A0A0S2DCB7"/>
<evidence type="ECO:0000313" key="3">
    <source>
        <dbReference type="Proteomes" id="UP000061569"/>
    </source>
</evidence>
<dbReference type="EMBL" id="CP013140">
    <property type="protein sequence ID" value="ALN56119.1"/>
    <property type="molecule type" value="Genomic_DNA"/>
</dbReference>
<evidence type="ECO:0000313" key="2">
    <source>
        <dbReference type="EMBL" id="ALN56119.1"/>
    </source>
</evidence>
<dbReference type="KEGG" id="lez:GLE_0761"/>
<evidence type="ECO:0000256" key="1">
    <source>
        <dbReference type="SAM" id="MobiDB-lite"/>
    </source>
</evidence>
<accession>A0A0S2DCB7</accession>
<feature type="compositionally biased region" description="Polar residues" evidence="1">
    <location>
        <begin position="115"/>
        <end position="124"/>
    </location>
</feature>
<feature type="compositionally biased region" description="Acidic residues" evidence="1">
    <location>
        <begin position="132"/>
        <end position="143"/>
    </location>
</feature>
<organism evidence="2 3">
    <name type="scientific">Lysobacter enzymogenes</name>
    <dbReference type="NCBI Taxonomy" id="69"/>
    <lineage>
        <taxon>Bacteria</taxon>
        <taxon>Pseudomonadati</taxon>
        <taxon>Pseudomonadota</taxon>
        <taxon>Gammaproteobacteria</taxon>
        <taxon>Lysobacterales</taxon>
        <taxon>Lysobacteraceae</taxon>
        <taxon>Lysobacter</taxon>
    </lineage>
</organism>
<dbReference type="InterPro" id="IPR021834">
    <property type="entry name" value="DUF3426"/>
</dbReference>
<dbReference type="OrthoDB" id="6717714at2"/>
<protein>
    <recommendedName>
        <fullName evidence="4">DUF3426 domain-containing protein</fullName>
    </recommendedName>
</protein>
<dbReference type="PATRIC" id="fig|69.6.peg.749"/>
<feature type="compositionally biased region" description="Low complexity" evidence="1">
    <location>
        <begin position="220"/>
        <end position="237"/>
    </location>
</feature>
<reference evidence="2 3" key="1">
    <citation type="submission" date="2015-11" db="EMBL/GenBank/DDBJ databases">
        <title>Genome sequences of Lysobacter enzymogenes strain C3 and Lysobacter antibioticus ATCC 29479.</title>
        <authorList>
            <person name="Kobayashi D.Y."/>
        </authorList>
    </citation>
    <scope>NUCLEOTIDE SEQUENCE [LARGE SCALE GENOMIC DNA]</scope>
    <source>
        <strain evidence="2 3">C3</strain>
    </source>
</reference>
<feature type="compositionally biased region" description="Low complexity" evidence="1">
    <location>
        <begin position="169"/>
        <end position="205"/>
    </location>
</feature>
<gene>
    <name evidence="2" type="ORF">GLE_0761</name>
</gene>